<gene>
    <name evidence="10" type="ORF">GCM10009809_20590</name>
</gene>
<evidence type="ECO:0000256" key="6">
    <source>
        <dbReference type="ARBA" id="ARBA00023136"/>
    </source>
</evidence>
<comment type="subcellular location">
    <subcellularLocation>
        <location evidence="1 7">Cell membrane</location>
        <topology evidence="1 7">Multi-pass membrane protein</topology>
    </subcellularLocation>
</comment>
<comment type="caution">
    <text evidence="10">The sequence shown here is derived from an EMBL/GenBank/DDBJ whole genome shotgun (WGS) entry which is preliminary data.</text>
</comment>
<dbReference type="InterPro" id="IPR000515">
    <property type="entry name" value="MetI-like"/>
</dbReference>
<dbReference type="EMBL" id="BAAAPM010000003">
    <property type="protein sequence ID" value="GAA1724672.1"/>
    <property type="molecule type" value="Genomic_DNA"/>
</dbReference>
<evidence type="ECO:0000313" key="10">
    <source>
        <dbReference type="EMBL" id="GAA1724672.1"/>
    </source>
</evidence>
<dbReference type="Gene3D" id="1.10.3720.10">
    <property type="entry name" value="MetI-like"/>
    <property type="match status" value="1"/>
</dbReference>
<dbReference type="PANTHER" id="PTHR30193">
    <property type="entry name" value="ABC TRANSPORTER PERMEASE PROTEIN"/>
    <property type="match status" value="1"/>
</dbReference>
<keyword evidence="4 7" id="KW-0812">Transmembrane</keyword>
<evidence type="ECO:0000256" key="5">
    <source>
        <dbReference type="ARBA" id="ARBA00022989"/>
    </source>
</evidence>
<dbReference type="Pfam" id="PF00528">
    <property type="entry name" value="BPD_transp_1"/>
    <property type="match status" value="1"/>
</dbReference>
<organism evidence="10 11">
    <name type="scientific">Isoptericola hypogeus</name>
    <dbReference type="NCBI Taxonomy" id="300179"/>
    <lineage>
        <taxon>Bacteria</taxon>
        <taxon>Bacillati</taxon>
        <taxon>Actinomycetota</taxon>
        <taxon>Actinomycetes</taxon>
        <taxon>Micrococcales</taxon>
        <taxon>Promicromonosporaceae</taxon>
        <taxon>Isoptericola</taxon>
    </lineage>
</organism>
<evidence type="ECO:0000256" key="7">
    <source>
        <dbReference type="RuleBase" id="RU363032"/>
    </source>
</evidence>
<proteinExistence type="inferred from homology"/>
<evidence type="ECO:0000256" key="1">
    <source>
        <dbReference type="ARBA" id="ARBA00004651"/>
    </source>
</evidence>
<dbReference type="RefSeq" id="WP_344248246.1">
    <property type="nucleotide sequence ID" value="NZ_BAAAPM010000003.1"/>
</dbReference>
<feature type="transmembrane region" description="Helical" evidence="7">
    <location>
        <begin position="33"/>
        <end position="62"/>
    </location>
</feature>
<keyword evidence="2 7" id="KW-0813">Transport</keyword>
<comment type="similarity">
    <text evidence="7">Belongs to the binding-protein-dependent transport system permease family.</text>
</comment>
<keyword evidence="3" id="KW-1003">Cell membrane</keyword>
<dbReference type="InterPro" id="IPR035906">
    <property type="entry name" value="MetI-like_sf"/>
</dbReference>
<feature type="domain" description="ABC transmembrane type-1" evidence="9">
    <location>
        <begin position="97"/>
        <end position="309"/>
    </location>
</feature>
<keyword evidence="6 7" id="KW-0472">Membrane</keyword>
<dbReference type="Proteomes" id="UP001501138">
    <property type="component" value="Unassembled WGS sequence"/>
</dbReference>
<dbReference type="InterPro" id="IPR051393">
    <property type="entry name" value="ABC_transporter_permease"/>
</dbReference>
<evidence type="ECO:0000256" key="2">
    <source>
        <dbReference type="ARBA" id="ARBA00022448"/>
    </source>
</evidence>
<dbReference type="PANTHER" id="PTHR30193:SF37">
    <property type="entry name" value="INNER MEMBRANE ABC TRANSPORTER PERMEASE PROTEIN YCJO"/>
    <property type="match status" value="1"/>
</dbReference>
<dbReference type="CDD" id="cd06261">
    <property type="entry name" value="TM_PBP2"/>
    <property type="match status" value="1"/>
</dbReference>
<feature type="region of interest" description="Disordered" evidence="8">
    <location>
        <begin position="1"/>
        <end position="28"/>
    </location>
</feature>
<feature type="transmembrane region" description="Helical" evidence="7">
    <location>
        <begin position="237"/>
        <end position="256"/>
    </location>
</feature>
<evidence type="ECO:0000259" key="9">
    <source>
        <dbReference type="PROSITE" id="PS50928"/>
    </source>
</evidence>
<evidence type="ECO:0000256" key="3">
    <source>
        <dbReference type="ARBA" id="ARBA00022475"/>
    </source>
</evidence>
<dbReference type="PROSITE" id="PS50928">
    <property type="entry name" value="ABC_TM1"/>
    <property type="match status" value="1"/>
</dbReference>
<protein>
    <submittedName>
        <fullName evidence="10">Sugar ABC transporter permease</fullName>
    </submittedName>
</protein>
<keyword evidence="5 7" id="KW-1133">Transmembrane helix</keyword>
<accession>A0ABN2JF10</accession>
<evidence type="ECO:0000313" key="11">
    <source>
        <dbReference type="Proteomes" id="UP001501138"/>
    </source>
</evidence>
<name>A0ABN2JF10_9MICO</name>
<dbReference type="SUPFAM" id="SSF161098">
    <property type="entry name" value="MetI-like"/>
    <property type="match status" value="1"/>
</dbReference>
<feature type="transmembrane region" description="Helical" evidence="7">
    <location>
        <begin position="183"/>
        <end position="206"/>
    </location>
</feature>
<evidence type="ECO:0000256" key="8">
    <source>
        <dbReference type="SAM" id="MobiDB-lite"/>
    </source>
</evidence>
<feature type="transmembrane region" description="Helical" evidence="7">
    <location>
        <begin position="293"/>
        <end position="313"/>
    </location>
</feature>
<feature type="transmembrane region" description="Helical" evidence="7">
    <location>
        <begin position="135"/>
        <end position="155"/>
    </location>
</feature>
<evidence type="ECO:0000256" key="4">
    <source>
        <dbReference type="ARBA" id="ARBA00022692"/>
    </source>
</evidence>
<sequence>MTVSVESDAATGRGPATRQGRGPAGTRRRRRGLAAWGFALPFTVLFAVFMLVPVVSSLYMAFTDMRGADLKTPFAVNFVGLDNFAAALTDPKFLQAAGNTLYFVGVAMPLTLAIALLLATLLNSGLTWFRSVFRVGFYAPVVTSIVAVAVVWRFLLQPDFGLVNSALGVLGIDGPRWLTDPAWAMPSLIVMATWRNVGYSMVILLAGLQGIPRDLYEASSLDGAGAVRTFRSITVPLLRPTLLFCAVITGIGYLQFFEEPFVMTQGGPLGATNSVAYEIFNQFGFGNYGLSAAMSYVLFVAIVILSFLQFRLLRPKS</sequence>
<reference evidence="10 11" key="1">
    <citation type="journal article" date="2019" name="Int. J. Syst. Evol. Microbiol.">
        <title>The Global Catalogue of Microorganisms (GCM) 10K type strain sequencing project: providing services to taxonomists for standard genome sequencing and annotation.</title>
        <authorList>
            <consortium name="The Broad Institute Genomics Platform"/>
            <consortium name="The Broad Institute Genome Sequencing Center for Infectious Disease"/>
            <person name="Wu L."/>
            <person name="Ma J."/>
        </authorList>
    </citation>
    <scope>NUCLEOTIDE SEQUENCE [LARGE SCALE GENOMIC DNA]</scope>
    <source>
        <strain evidence="10 11">JCM 15589</strain>
    </source>
</reference>
<keyword evidence="11" id="KW-1185">Reference proteome</keyword>
<feature type="transmembrane region" description="Helical" evidence="7">
    <location>
        <begin position="101"/>
        <end position="123"/>
    </location>
</feature>
<feature type="compositionally biased region" description="Low complexity" evidence="8">
    <location>
        <begin position="16"/>
        <end position="25"/>
    </location>
</feature>